<gene>
    <name evidence="2" type="ORF">E2562_018730</name>
</gene>
<dbReference type="Proteomes" id="UP000479710">
    <property type="component" value="Unassembled WGS sequence"/>
</dbReference>
<feature type="region of interest" description="Disordered" evidence="1">
    <location>
        <begin position="33"/>
        <end position="72"/>
    </location>
</feature>
<reference evidence="2 3" key="1">
    <citation type="submission" date="2019-11" db="EMBL/GenBank/DDBJ databases">
        <title>Whole genome sequence of Oryza granulata.</title>
        <authorList>
            <person name="Li W."/>
        </authorList>
    </citation>
    <scope>NUCLEOTIDE SEQUENCE [LARGE SCALE GENOMIC DNA]</scope>
    <source>
        <strain evidence="3">cv. Menghai</strain>
        <tissue evidence="2">Leaf</tissue>
    </source>
</reference>
<evidence type="ECO:0000256" key="1">
    <source>
        <dbReference type="SAM" id="MobiDB-lite"/>
    </source>
</evidence>
<organism evidence="2 3">
    <name type="scientific">Oryza meyeriana var. granulata</name>
    <dbReference type="NCBI Taxonomy" id="110450"/>
    <lineage>
        <taxon>Eukaryota</taxon>
        <taxon>Viridiplantae</taxon>
        <taxon>Streptophyta</taxon>
        <taxon>Embryophyta</taxon>
        <taxon>Tracheophyta</taxon>
        <taxon>Spermatophyta</taxon>
        <taxon>Magnoliopsida</taxon>
        <taxon>Liliopsida</taxon>
        <taxon>Poales</taxon>
        <taxon>Poaceae</taxon>
        <taxon>BOP clade</taxon>
        <taxon>Oryzoideae</taxon>
        <taxon>Oryzeae</taxon>
        <taxon>Oryzinae</taxon>
        <taxon>Oryza</taxon>
        <taxon>Oryza meyeriana</taxon>
    </lineage>
</organism>
<name>A0A6G1EMS1_9ORYZ</name>
<proteinExistence type="predicted"/>
<comment type="caution">
    <text evidence="2">The sequence shown here is derived from an EMBL/GenBank/DDBJ whole genome shotgun (WGS) entry which is preliminary data.</text>
</comment>
<evidence type="ECO:0000313" key="2">
    <source>
        <dbReference type="EMBL" id="KAF0925928.1"/>
    </source>
</evidence>
<dbReference type="EMBL" id="SPHZ02000003">
    <property type="protein sequence ID" value="KAF0925928.1"/>
    <property type="molecule type" value="Genomic_DNA"/>
</dbReference>
<feature type="region of interest" description="Disordered" evidence="1">
    <location>
        <begin position="105"/>
        <end position="140"/>
    </location>
</feature>
<accession>A0A6G1EMS1</accession>
<evidence type="ECO:0000313" key="3">
    <source>
        <dbReference type="Proteomes" id="UP000479710"/>
    </source>
</evidence>
<protein>
    <submittedName>
        <fullName evidence="2">Uncharacterized protein</fullName>
    </submittedName>
</protein>
<keyword evidence="3" id="KW-1185">Reference proteome</keyword>
<dbReference type="AlphaFoldDB" id="A0A6G1EMS1"/>
<sequence>MCTSCWQQHQRAVRLGSHRQRDLPPVAFKLDDEGKVPLQRDGGLRQGARRLGLEGDGSARKGGGRQVARSRMGMGGVRLQASCCFVRSSKSILYHGLSACRCPGNGSSELDDTEDDGGVSKSEEAEQFHQGRPSLPSMSA</sequence>